<sequence length="404" mass="43518">MTMTPTTTRGQALTRRQTLAAGIAGAGLLAGLSPVRAQANEIVIGGSIPLTGVFAFAGVGINDGIADYVKIVNEAGGIQGRKVRYIPEDTGYKVDQSVAVFNKITGSNPVSFYYSDSTGFAKTINPELNRKNSMIMAGASFASELNNPKAYPNQFVAGPDYSEMIGVLLEYIAKTQPGARLALVNSDTEFGRDPVAATEAMAAKLKLPIAVKIVTPPTSVDVSTEVLKLRRANPDFTLFHGYILAPLPEFMSQAKQLGLKTKFMGTFWSMDNSIWARVGEPADGFMGVMPYRYYYDEAPDAPMLQKIRAMRPEYQSTAYMQGFLTAMLFCESAKRALAAGQELTAPNLKAALNTLKDFDTGGIIGVPITLSGNTIPVGRVYRYDAAAKRMIGEGDWIRLGKDAG</sequence>
<dbReference type="RefSeq" id="WP_238236584.1">
    <property type="nucleotide sequence ID" value="NZ_BPQQ01000040.1"/>
</dbReference>
<dbReference type="SUPFAM" id="SSF53822">
    <property type="entry name" value="Periplasmic binding protein-like I"/>
    <property type="match status" value="1"/>
</dbReference>
<evidence type="ECO:0000256" key="2">
    <source>
        <dbReference type="ARBA" id="ARBA00022729"/>
    </source>
</evidence>
<organism evidence="4 5">
    <name type="scientific">Methylobacterium isbiliense</name>
    <dbReference type="NCBI Taxonomy" id="315478"/>
    <lineage>
        <taxon>Bacteria</taxon>
        <taxon>Pseudomonadati</taxon>
        <taxon>Pseudomonadota</taxon>
        <taxon>Alphaproteobacteria</taxon>
        <taxon>Hyphomicrobiales</taxon>
        <taxon>Methylobacteriaceae</taxon>
        <taxon>Methylobacterium</taxon>
    </lineage>
</organism>
<dbReference type="PROSITE" id="PS51318">
    <property type="entry name" value="TAT"/>
    <property type="match status" value="1"/>
</dbReference>
<dbReference type="Pfam" id="PF13458">
    <property type="entry name" value="Peripla_BP_6"/>
    <property type="match status" value="1"/>
</dbReference>
<reference evidence="4" key="2">
    <citation type="submission" date="2021-08" db="EMBL/GenBank/DDBJ databases">
        <authorList>
            <person name="Tani A."/>
            <person name="Ola A."/>
            <person name="Ogura Y."/>
            <person name="Katsura K."/>
            <person name="Hayashi T."/>
        </authorList>
    </citation>
    <scope>NUCLEOTIDE SEQUENCE</scope>
    <source>
        <strain evidence="4">DSM 17168</strain>
    </source>
</reference>
<dbReference type="InterPro" id="IPR028081">
    <property type="entry name" value="Leu-bd"/>
</dbReference>
<proteinExistence type="inferred from homology"/>
<keyword evidence="2" id="KW-0732">Signal</keyword>
<dbReference type="InterPro" id="IPR028082">
    <property type="entry name" value="Peripla_BP_I"/>
</dbReference>
<dbReference type="Proteomes" id="UP001055153">
    <property type="component" value="Unassembled WGS sequence"/>
</dbReference>
<dbReference type="PANTHER" id="PTHR47235">
    <property type="entry name" value="BLR6548 PROTEIN"/>
    <property type="match status" value="1"/>
</dbReference>
<keyword evidence="5" id="KW-1185">Reference proteome</keyword>
<evidence type="ECO:0000313" key="5">
    <source>
        <dbReference type="Proteomes" id="UP001055153"/>
    </source>
</evidence>
<feature type="domain" description="Leucine-binding protein" evidence="3">
    <location>
        <begin position="41"/>
        <end position="365"/>
    </location>
</feature>
<accession>A0ABQ4SIH9</accession>
<evidence type="ECO:0000256" key="1">
    <source>
        <dbReference type="ARBA" id="ARBA00010062"/>
    </source>
</evidence>
<dbReference type="PANTHER" id="PTHR47235:SF1">
    <property type="entry name" value="BLR6548 PROTEIN"/>
    <property type="match status" value="1"/>
</dbReference>
<name>A0ABQ4SIH9_9HYPH</name>
<dbReference type="Gene3D" id="3.40.50.2300">
    <property type="match status" value="2"/>
</dbReference>
<evidence type="ECO:0000259" key="3">
    <source>
        <dbReference type="Pfam" id="PF13458"/>
    </source>
</evidence>
<dbReference type="CDD" id="cd06334">
    <property type="entry name" value="PBP1_ABC_ligand_binding-like"/>
    <property type="match status" value="1"/>
</dbReference>
<comment type="similarity">
    <text evidence="1">Belongs to the leucine-binding protein family.</text>
</comment>
<dbReference type="InterPro" id="IPR006311">
    <property type="entry name" value="TAT_signal"/>
</dbReference>
<dbReference type="EMBL" id="BPQQ01000040">
    <property type="protein sequence ID" value="GJE01584.1"/>
    <property type="molecule type" value="Genomic_DNA"/>
</dbReference>
<reference evidence="4" key="1">
    <citation type="journal article" date="2021" name="Front. Microbiol.">
        <title>Comprehensive Comparative Genomics and Phenotyping of Methylobacterium Species.</title>
        <authorList>
            <person name="Alessa O."/>
            <person name="Ogura Y."/>
            <person name="Fujitani Y."/>
            <person name="Takami H."/>
            <person name="Hayashi T."/>
            <person name="Sahin N."/>
            <person name="Tani A."/>
        </authorList>
    </citation>
    <scope>NUCLEOTIDE SEQUENCE</scope>
    <source>
        <strain evidence="4">DSM 17168</strain>
    </source>
</reference>
<evidence type="ECO:0000313" key="4">
    <source>
        <dbReference type="EMBL" id="GJE01584.1"/>
    </source>
</evidence>
<comment type="caution">
    <text evidence="4">The sequence shown here is derived from an EMBL/GenBank/DDBJ whole genome shotgun (WGS) entry which is preliminary data.</text>
</comment>
<protein>
    <recommendedName>
        <fullName evidence="3">Leucine-binding protein domain-containing protein</fullName>
    </recommendedName>
</protein>
<gene>
    <name evidence="4" type="ORF">GMJLKIPL_3518</name>
</gene>